<dbReference type="Pfam" id="PF11846">
    <property type="entry name" value="Wzy_C_2"/>
    <property type="match status" value="1"/>
</dbReference>
<evidence type="ECO:0000256" key="3">
    <source>
        <dbReference type="ARBA" id="ARBA00022989"/>
    </source>
</evidence>
<name>A0AAP4FXD5_9ENTR</name>
<dbReference type="InterPro" id="IPR051533">
    <property type="entry name" value="WaaL-like"/>
</dbReference>
<protein>
    <submittedName>
        <fullName evidence="8">Wzy polymerase domain-containing protein</fullName>
    </submittedName>
</protein>
<keyword evidence="3 5" id="KW-1133">Transmembrane helix</keyword>
<keyword evidence="4 5" id="KW-0472">Membrane</keyword>
<feature type="transmembrane region" description="Helical" evidence="5">
    <location>
        <begin position="227"/>
        <end position="248"/>
    </location>
</feature>
<evidence type="ECO:0000256" key="1">
    <source>
        <dbReference type="ARBA" id="ARBA00004141"/>
    </source>
</evidence>
<comment type="caution">
    <text evidence="8">The sequence shown here is derived from an EMBL/GenBank/DDBJ whole genome shotgun (WGS) entry which is preliminary data.</text>
</comment>
<evidence type="ECO:0000313" key="8">
    <source>
        <dbReference type="EMBL" id="MDK9365418.1"/>
    </source>
</evidence>
<feature type="transmembrane region" description="Helical" evidence="5">
    <location>
        <begin position="148"/>
        <end position="172"/>
    </location>
</feature>
<evidence type="ECO:0000256" key="4">
    <source>
        <dbReference type="ARBA" id="ARBA00023136"/>
    </source>
</evidence>
<feature type="transmembrane region" description="Helical" evidence="5">
    <location>
        <begin position="358"/>
        <end position="377"/>
    </location>
</feature>
<feature type="domain" description="O-antigen ligase-related" evidence="6">
    <location>
        <begin position="188"/>
        <end position="337"/>
    </location>
</feature>
<gene>
    <name evidence="8" type="ORF">QQF32_19660</name>
</gene>
<proteinExistence type="predicted"/>
<evidence type="ECO:0000313" key="9">
    <source>
        <dbReference type="Proteomes" id="UP001223214"/>
    </source>
</evidence>
<dbReference type="InterPro" id="IPR007016">
    <property type="entry name" value="O-antigen_ligase-rel_domated"/>
</dbReference>
<sequence length="544" mass="61177">MVIVLFVSIFISLCLYIPSSGGQGVYFPFNLVMVGIYGIAIIMLWRSSNKRRVVNPQPFIKLGYLLLLLPWLVSVQRSPGVIILLLAGVALWLLSRVSIRAGSKKKILQAIFVLALVECAIGLIQTFLPNLALHWFEYNWLRNQGRPFGIFQQVNLFGSFLATGMGCGFLLLVQEKRALLRRSYVCGLCLMAFILMLNQSRTGQLGAILIIILLALLFTFQEPSRVLASISPMLVCALAGVWVVHHITVNVDGQLYTLGRDYSASTHIRMNILKVTWQMIMDKPWLGWGYGAFSAQFTRYMAAHPELNPGHLGGWIPHPHNELLFAWFQGGVIAFSGVVLLVLGWLKNMVLALQKGKLAAGYSLLIIPLGVHLNLEYPFYQSFFHLGVFVLLLRLGMVESAVNWESVERYKTGKIGSLVATVSAVVLVGYSAIGLYTNAQLTHYERVGLADFPATLPWYFYTQPRRAEFDSMVALLVDYNVTHQEADLSRFMVWSAQWIKRNTDTNVLLSRIMIMRYRGDIRGAQEMQHLYDVIKSPVQQGPRG</sequence>
<evidence type="ECO:0000256" key="5">
    <source>
        <dbReference type="SAM" id="Phobius"/>
    </source>
</evidence>
<accession>A0AAP4FXD5</accession>
<comment type="subcellular location">
    <subcellularLocation>
        <location evidence="1">Membrane</location>
        <topology evidence="1">Multi-pass membrane protein</topology>
    </subcellularLocation>
</comment>
<dbReference type="AlphaFoldDB" id="A0AAP4FXD5"/>
<dbReference type="PANTHER" id="PTHR37422:SF13">
    <property type="entry name" value="LIPOPOLYSACCHARIDE BIOSYNTHESIS PROTEIN PA4999-RELATED"/>
    <property type="match status" value="1"/>
</dbReference>
<feature type="transmembrane region" description="Helical" evidence="5">
    <location>
        <begin position="203"/>
        <end position="220"/>
    </location>
</feature>
<organism evidence="8 9">
    <name type="scientific">Lelliottia wanjuensis</name>
    <dbReference type="NCBI Taxonomy" id="3050585"/>
    <lineage>
        <taxon>Bacteria</taxon>
        <taxon>Pseudomonadati</taxon>
        <taxon>Pseudomonadota</taxon>
        <taxon>Gammaproteobacteria</taxon>
        <taxon>Enterobacterales</taxon>
        <taxon>Enterobacteriaceae</taxon>
        <taxon>Lelliottia</taxon>
    </lineage>
</organism>
<feature type="transmembrane region" description="Helical" evidence="5">
    <location>
        <begin position="415"/>
        <end position="436"/>
    </location>
</feature>
<feature type="transmembrane region" description="Helical" evidence="5">
    <location>
        <begin position="57"/>
        <end position="73"/>
    </location>
</feature>
<feature type="transmembrane region" description="Helical" evidence="5">
    <location>
        <begin position="107"/>
        <end position="128"/>
    </location>
</feature>
<feature type="transmembrane region" description="Helical" evidence="5">
    <location>
        <begin position="324"/>
        <end position="346"/>
    </location>
</feature>
<evidence type="ECO:0000259" key="6">
    <source>
        <dbReference type="Pfam" id="PF04932"/>
    </source>
</evidence>
<dbReference type="GO" id="GO:0016020">
    <property type="term" value="C:membrane"/>
    <property type="evidence" value="ECO:0007669"/>
    <property type="project" value="UniProtKB-SubCell"/>
</dbReference>
<evidence type="ECO:0000256" key="2">
    <source>
        <dbReference type="ARBA" id="ARBA00022692"/>
    </source>
</evidence>
<dbReference type="RefSeq" id="WP_285149602.1">
    <property type="nucleotide sequence ID" value="NZ_JASSOM010000073.1"/>
</dbReference>
<dbReference type="Pfam" id="PF04932">
    <property type="entry name" value="Wzy_C"/>
    <property type="match status" value="1"/>
</dbReference>
<keyword evidence="9" id="KW-1185">Reference proteome</keyword>
<reference evidence="8 9" key="1">
    <citation type="submission" date="2023-06" db="EMBL/GenBank/DDBJ databases">
        <title>Identification and characterization of antibiotic-resistant Gram-negative bacteria.</title>
        <authorList>
            <person name="Cho G.-S."/>
            <person name="Lee J."/>
            <person name="Tai E."/>
            <person name="Jeong S."/>
            <person name="Kim I."/>
            <person name="Kim B.-E."/>
            <person name="Jeong M.-I."/>
            <person name="Oh K.-K."/>
            <person name="Franz C.M.A.P."/>
        </authorList>
    </citation>
    <scope>NUCLEOTIDE SEQUENCE [LARGE SCALE GENOMIC DNA]</scope>
    <source>
        <strain evidence="8 9">V106_12</strain>
    </source>
</reference>
<feature type="transmembrane region" description="Helical" evidence="5">
    <location>
        <begin position="383"/>
        <end position="403"/>
    </location>
</feature>
<dbReference type="InterPro" id="IPR021797">
    <property type="entry name" value="Wzy_C_2"/>
</dbReference>
<dbReference type="Proteomes" id="UP001223214">
    <property type="component" value="Unassembled WGS sequence"/>
</dbReference>
<keyword evidence="2 5" id="KW-0812">Transmembrane</keyword>
<dbReference type="PANTHER" id="PTHR37422">
    <property type="entry name" value="TEICHURONIC ACID BIOSYNTHESIS PROTEIN TUAE"/>
    <property type="match status" value="1"/>
</dbReference>
<feature type="domain" description="Virulence factor membrane-bound polymerase C-terminal" evidence="7">
    <location>
        <begin position="364"/>
        <end position="446"/>
    </location>
</feature>
<evidence type="ECO:0000259" key="7">
    <source>
        <dbReference type="Pfam" id="PF11846"/>
    </source>
</evidence>
<feature type="transmembrane region" description="Helical" evidence="5">
    <location>
        <begin position="179"/>
        <end position="197"/>
    </location>
</feature>
<dbReference type="EMBL" id="JASSOM010000073">
    <property type="protein sequence ID" value="MDK9365418.1"/>
    <property type="molecule type" value="Genomic_DNA"/>
</dbReference>
<feature type="transmembrane region" description="Helical" evidence="5">
    <location>
        <begin position="24"/>
        <end position="45"/>
    </location>
</feature>
<feature type="transmembrane region" description="Helical" evidence="5">
    <location>
        <begin position="79"/>
        <end position="95"/>
    </location>
</feature>